<dbReference type="SMART" id="SM01100">
    <property type="entry name" value="CRAL_TRIO_N"/>
    <property type="match status" value="1"/>
</dbReference>
<dbReference type="RefSeq" id="XP_018143041.1">
    <property type="nucleotide sequence ID" value="XM_018292036.1"/>
</dbReference>
<dbReference type="AlphaFoldDB" id="A0A179FK84"/>
<feature type="region of interest" description="Disordered" evidence="1">
    <location>
        <begin position="1"/>
        <end position="29"/>
    </location>
</feature>
<dbReference type="PROSITE" id="PS50191">
    <property type="entry name" value="CRAL_TRIO"/>
    <property type="match status" value="1"/>
</dbReference>
<dbReference type="SMART" id="SM00516">
    <property type="entry name" value="SEC14"/>
    <property type="match status" value="1"/>
</dbReference>
<dbReference type="Pfam" id="PF03765">
    <property type="entry name" value="CRAL_TRIO_N"/>
    <property type="match status" value="1"/>
</dbReference>
<accession>A0A179FK84</accession>
<dbReference type="Gene3D" id="3.40.525.10">
    <property type="entry name" value="CRAL-TRIO lipid binding domain"/>
    <property type="match status" value="1"/>
</dbReference>
<dbReference type="Gene3D" id="1.10.8.20">
    <property type="entry name" value="N-terminal domain of phosphatidylinositol transfer protein sec14p"/>
    <property type="match status" value="1"/>
</dbReference>
<dbReference type="STRING" id="1380566.A0A179FK84"/>
<evidence type="ECO:0000259" key="2">
    <source>
        <dbReference type="PROSITE" id="PS50191"/>
    </source>
</evidence>
<dbReference type="InterPro" id="IPR036273">
    <property type="entry name" value="CRAL/TRIO_N_dom_sf"/>
</dbReference>
<reference evidence="3 4" key="1">
    <citation type="journal article" date="2016" name="PLoS Pathog.">
        <title>Biosynthesis of antibiotic leucinostatins in bio-control fungus Purpureocillium lilacinum and their inhibition on phytophthora revealed by genome mining.</title>
        <authorList>
            <person name="Wang G."/>
            <person name="Liu Z."/>
            <person name="Lin R."/>
            <person name="Li E."/>
            <person name="Mao Z."/>
            <person name="Ling J."/>
            <person name="Yang Y."/>
            <person name="Yin W.B."/>
            <person name="Xie B."/>
        </authorList>
    </citation>
    <scope>NUCLEOTIDE SEQUENCE [LARGE SCALE GENOMIC DNA]</scope>
    <source>
        <strain evidence="3">170</strain>
    </source>
</reference>
<dbReference type="KEGG" id="pchm:VFPPC_14267"/>
<name>A0A179FK84_METCM</name>
<feature type="region of interest" description="Disordered" evidence="1">
    <location>
        <begin position="377"/>
        <end position="432"/>
    </location>
</feature>
<evidence type="ECO:0000256" key="1">
    <source>
        <dbReference type="SAM" id="MobiDB-lite"/>
    </source>
</evidence>
<dbReference type="EMBL" id="LSBJ02000004">
    <property type="protein sequence ID" value="OAQ65954.1"/>
    <property type="molecule type" value="Genomic_DNA"/>
</dbReference>
<keyword evidence="4" id="KW-1185">Reference proteome</keyword>
<protein>
    <submittedName>
        <fullName evidence="3">Phosphatidylinositol transporter</fullName>
    </submittedName>
</protein>
<dbReference type="CDD" id="cd00170">
    <property type="entry name" value="SEC14"/>
    <property type="match status" value="1"/>
</dbReference>
<comment type="caution">
    <text evidence="3">The sequence shown here is derived from an EMBL/GenBank/DDBJ whole genome shotgun (WGS) entry which is preliminary data.</text>
</comment>
<dbReference type="PANTHER" id="PTHR45657:SF3">
    <property type="entry name" value="TRANSPORTER, PUTATIVE (AFU_ORTHOLOGUE AFUA_5G09260)-RELATED"/>
    <property type="match status" value="1"/>
</dbReference>
<evidence type="ECO:0000313" key="3">
    <source>
        <dbReference type="EMBL" id="OAQ65954.1"/>
    </source>
</evidence>
<dbReference type="Proteomes" id="UP000078397">
    <property type="component" value="Unassembled WGS sequence"/>
</dbReference>
<sequence length="450" mass="50403">MTADLAPAPSVTSGTSAPASRVKSSTSTTSVFGYPRGHWGHLSEHEDEALSKFKDVLEERGVWTREPASHDDQTLLRFLRARRWVVEDAYKQFKDTEDWRAANNIDTLYRTIELDAYEQSRRLYPQWTGRRDRRGIPLYVFEIKNLDSKTVSEYERLGAKSTFSDAKTDGKTPPGLLRLFALYENLTRFSQPFCTQLTDREHPDVPVTMSTNIVDISGVGLKQFWNLKGHMQAASQLATAHYPETLDRIFIIGAPMFFSTVWGWIKRWFDPITVSKIFVLSSHEVKPTLEAFIDPRNIPKKYGGELDFGFGQLGVPDPMWEGIIEWENGYSSFPSGPLLWEDVDDGKRIACVALGKDNGVARNVRICTLPRTWPEESVAQTQTNGEKVETAAEGTQTNGEVSEGTQTADETRDDGVQTDDGEGITNGEIVEKLKLTEEKDAVRAAPAAAA</sequence>
<evidence type="ECO:0000313" key="4">
    <source>
        <dbReference type="Proteomes" id="UP000078397"/>
    </source>
</evidence>
<dbReference type="SUPFAM" id="SSF46938">
    <property type="entry name" value="CRAL/TRIO N-terminal domain"/>
    <property type="match status" value="1"/>
</dbReference>
<dbReference type="OrthoDB" id="30289at2759"/>
<feature type="compositionally biased region" description="Polar residues" evidence="1">
    <location>
        <begin position="393"/>
        <end position="408"/>
    </location>
</feature>
<dbReference type="GeneID" id="28856030"/>
<gene>
    <name evidence="3" type="ORF">VFPPC_14267</name>
</gene>
<feature type="domain" description="CRAL-TRIO" evidence="2">
    <location>
        <begin position="116"/>
        <end position="310"/>
    </location>
</feature>
<proteinExistence type="predicted"/>
<dbReference type="Pfam" id="PF00650">
    <property type="entry name" value="CRAL_TRIO"/>
    <property type="match status" value="1"/>
</dbReference>
<dbReference type="InterPro" id="IPR001251">
    <property type="entry name" value="CRAL-TRIO_dom"/>
</dbReference>
<dbReference type="InterPro" id="IPR051026">
    <property type="entry name" value="PI/PC_transfer"/>
</dbReference>
<dbReference type="InterPro" id="IPR036865">
    <property type="entry name" value="CRAL-TRIO_dom_sf"/>
</dbReference>
<organism evidence="3 4">
    <name type="scientific">Pochonia chlamydosporia 170</name>
    <dbReference type="NCBI Taxonomy" id="1380566"/>
    <lineage>
        <taxon>Eukaryota</taxon>
        <taxon>Fungi</taxon>
        <taxon>Dikarya</taxon>
        <taxon>Ascomycota</taxon>
        <taxon>Pezizomycotina</taxon>
        <taxon>Sordariomycetes</taxon>
        <taxon>Hypocreomycetidae</taxon>
        <taxon>Hypocreales</taxon>
        <taxon>Clavicipitaceae</taxon>
        <taxon>Pochonia</taxon>
    </lineage>
</organism>
<dbReference type="SUPFAM" id="SSF52087">
    <property type="entry name" value="CRAL/TRIO domain"/>
    <property type="match status" value="1"/>
</dbReference>
<dbReference type="PANTHER" id="PTHR45657">
    <property type="entry name" value="CRAL-TRIO DOMAIN-CONTAINING PROTEIN YKL091C-RELATED"/>
    <property type="match status" value="1"/>
</dbReference>
<dbReference type="InterPro" id="IPR011074">
    <property type="entry name" value="CRAL/TRIO_N_dom"/>
</dbReference>